<dbReference type="PROSITE" id="PS51898">
    <property type="entry name" value="TYR_RECOMBINASE"/>
    <property type="match status" value="1"/>
</dbReference>
<accession>A0ABM7YRK1</accession>
<evidence type="ECO:0000256" key="1">
    <source>
        <dbReference type="ARBA" id="ARBA00008857"/>
    </source>
</evidence>
<dbReference type="EMBL" id="AP025730">
    <property type="protein sequence ID" value="BDI07197.1"/>
    <property type="molecule type" value="Genomic_DNA"/>
</dbReference>
<dbReference type="InterPro" id="IPR038488">
    <property type="entry name" value="Integrase_DNA-bd_sf"/>
</dbReference>
<keyword evidence="3" id="KW-0233">DNA recombination</keyword>
<evidence type="ECO:0000256" key="2">
    <source>
        <dbReference type="ARBA" id="ARBA00022908"/>
    </source>
</evidence>
<dbReference type="Gene3D" id="1.10.443.10">
    <property type="entry name" value="Intergrase catalytic core"/>
    <property type="match status" value="1"/>
</dbReference>
<dbReference type="PANTHER" id="PTHR30629">
    <property type="entry name" value="PROPHAGE INTEGRASE"/>
    <property type="match status" value="1"/>
</dbReference>
<comment type="similarity">
    <text evidence="1">Belongs to the 'phage' integrase family.</text>
</comment>
<dbReference type="Pfam" id="PF00589">
    <property type="entry name" value="Phage_integrase"/>
    <property type="match status" value="1"/>
</dbReference>
<dbReference type="InterPro" id="IPR013762">
    <property type="entry name" value="Integrase-like_cat_sf"/>
</dbReference>
<dbReference type="InterPro" id="IPR011010">
    <property type="entry name" value="DNA_brk_join_enz"/>
</dbReference>
<dbReference type="Proteomes" id="UP001057498">
    <property type="component" value="Chromosome"/>
</dbReference>
<sequence length="498" mass="56597">MKMKQAAKQANAKTVLDKRTVSDCAFDAIPVFDSSGKQVGTLPNESQKHYDIHDAHKEAPTGFRLRVNRSVKTYILVQRVGSKVKTVTVGRHPDLLLGTGVAPDRNARLVAAELSARLRRGEDINQTKREERIAAKKSEVTLRVLFSRWMADYVASAKRDPRENTIAAVEKAQQRLGDKLLDTAADELTWRDLEAFFVDKATKRGHLTAAEQTIRWVSAVYNKENHRITLDALQAKGQPNLYANPAEIFIKTGALRNNAELERDYDKKGVRRPLSGQREHFQKWLDYVVAARHDPKRSRTGADYMLLTVFLGMRREETAGLVWNDRLSRAPDTGHPLRGHNFIDLDRAVVVLNVTKNRYAHRIPIPGFILQIMRERRLLVGDSPFVFPRVSRSKLARATHYNDPRSFLEQVKTGIKVNFAIHDLRRTFGNVVTEMGLPDRLAKQLLNHKSGGVVGKYADQSLEQLRPVMEDVEDEMLAYATNSPKPARQRHFKTRTYA</sequence>
<gene>
    <name evidence="5" type="ORF">CATMQ487_41670</name>
</gene>
<organism evidence="5 6">
    <name type="scientific">Sphaerotilus microaerophilus</name>
    <dbReference type="NCBI Taxonomy" id="2914710"/>
    <lineage>
        <taxon>Bacteria</taxon>
        <taxon>Pseudomonadati</taxon>
        <taxon>Pseudomonadota</taxon>
        <taxon>Betaproteobacteria</taxon>
        <taxon>Burkholderiales</taxon>
        <taxon>Sphaerotilaceae</taxon>
        <taxon>Sphaerotilus</taxon>
    </lineage>
</organism>
<dbReference type="SUPFAM" id="SSF56349">
    <property type="entry name" value="DNA breaking-rejoining enzymes"/>
    <property type="match status" value="1"/>
</dbReference>
<evidence type="ECO:0000313" key="5">
    <source>
        <dbReference type="EMBL" id="BDI07197.1"/>
    </source>
</evidence>
<name>A0ABM7YRK1_9BURK</name>
<keyword evidence="6" id="KW-1185">Reference proteome</keyword>
<evidence type="ECO:0000313" key="6">
    <source>
        <dbReference type="Proteomes" id="UP001057498"/>
    </source>
</evidence>
<reference evidence="5" key="1">
    <citation type="submission" date="2022-04" db="EMBL/GenBank/DDBJ databases">
        <title>Whole genome sequence of Sphaerotilus sp. FB-5.</title>
        <authorList>
            <person name="Takeda M."/>
            <person name="Narihara S."/>
            <person name="Akimoto M."/>
            <person name="Akimoto R."/>
            <person name="Nishiyashiki S."/>
            <person name="Murakami T."/>
        </authorList>
    </citation>
    <scope>NUCLEOTIDE SEQUENCE</scope>
    <source>
        <strain evidence="5">FB-5</strain>
    </source>
</reference>
<dbReference type="InterPro" id="IPR050808">
    <property type="entry name" value="Phage_Integrase"/>
</dbReference>
<feature type="domain" description="Tyr recombinase" evidence="4">
    <location>
        <begin position="271"/>
        <end position="470"/>
    </location>
</feature>
<dbReference type="PANTHER" id="PTHR30629:SF2">
    <property type="entry name" value="PROPHAGE INTEGRASE INTS-RELATED"/>
    <property type="match status" value="1"/>
</dbReference>
<proteinExistence type="inferred from homology"/>
<evidence type="ECO:0000259" key="4">
    <source>
        <dbReference type="PROSITE" id="PS51898"/>
    </source>
</evidence>
<dbReference type="InterPro" id="IPR002104">
    <property type="entry name" value="Integrase_catalytic"/>
</dbReference>
<dbReference type="Gene3D" id="3.30.160.390">
    <property type="entry name" value="Integrase, DNA-binding domain"/>
    <property type="match status" value="1"/>
</dbReference>
<evidence type="ECO:0000256" key="3">
    <source>
        <dbReference type="ARBA" id="ARBA00023172"/>
    </source>
</evidence>
<keyword evidence="2" id="KW-0229">DNA integration</keyword>
<protein>
    <recommendedName>
        <fullName evidence="4">Tyr recombinase domain-containing protein</fullName>
    </recommendedName>
</protein>